<feature type="domain" description="HAMP" evidence="13">
    <location>
        <begin position="173"/>
        <end position="226"/>
    </location>
</feature>
<dbReference type="CDD" id="cd00075">
    <property type="entry name" value="HATPase"/>
    <property type="match status" value="1"/>
</dbReference>
<gene>
    <name evidence="14" type="ORF">FVP33_03405</name>
</gene>
<protein>
    <recommendedName>
        <fullName evidence="3">histidine kinase</fullName>
        <ecNumber evidence="3">2.7.13.3</ecNumber>
    </recommendedName>
</protein>
<dbReference type="EC" id="2.7.13.3" evidence="3"/>
<dbReference type="PROSITE" id="PS50885">
    <property type="entry name" value="HAMP"/>
    <property type="match status" value="1"/>
</dbReference>
<dbReference type="SUPFAM" id="SSF47384">
    <property type="entry name" value="Homodimeric domain of signal transducing histidine kinase"/>
    <property type="match status" value="1"/>
</dbReference>
<dbReference type="Gene3D" id="3.30.565.10">
    <property type="entry name" value="Histidine kinase-like ATPase, C-terminal domain"/>
    <property type="match status" value="1"/>
</dbReference>
<keyword evidence="10 11" id="KW-0472">Membrane</keyword>
<dbReference type="PANTHER" id="PTHR45436">
    <property type="entry name" value="SENSOR HISTIDINE KINASE YKOH"/>
    <property type="match status" value="1"/>
</dbReference>
<evidence type="ECO:0000256" key="11">
    <source>
        <dbReference type="SAM" id="Phobius"/>
    </source>
</evidence>
<evidence type="ECO:0000256" key="5">
    <source>
        <dbReference type="ARBA" id="ARBA00022679"/>
    </source>
</evidence>
<dbReference type="PRINTS" id="PR00344">
    <property type="entry name" value="BCTRLSENSOR"/>
</dbReference>
<dbReference type="Gene3D" id="1.10.287.130">
    <property type="match status" value="1"/>
</dbReference>
<evidence type="ECO:0000313" key="15">
    <source>
        <dbReference type="Proteomes" id="UP000321379"/>
    </source>
</evidence>
<keyword evidence="6 11" id="KW-0812">Transmembrane</keyword>
<keyword evidence="8 11" id="KW-1133">Transmembrane helix</keyword>
<dbReference type="CDD" id="cd00082">
    <property type="entry name" value="HisKA"/>
    <property type="match status" value="1"/>
</dbReference>
<dbReference type="InterPro" id="IPR004358">
    <property type="entry name" value="Sig_transdc_His_kin-like_C"/>
</dbReference>
<sequence>MRLLRRLSIRWRITIGSLVIALLLSAVAVVAFRAQVEHILSTTTTTLLHHDAAPYVTEIQTASGTIDDPGTGQLVAVVNPAGRVVVSSLPDRLESRLPTLTALTGDAHTVVASDDTYRVFTKTVTTATGDWHVVSARNQDSAILSLDRITEALVTVALLLVSGFGVASWLLTGAALRPVNRMRQQAEALVAQGSTEPLPIGPATDELSALATTLNEFISEVRQSVDRERQLVSDASHELRTPLAILMTQLELAHLSTGDAQALEAEITSAQHSVARLSALATGLLELSQIEAKTPEGVSTWDELAVEVAAAADRARLLAAPKGVTVDFDVAGEPTEAVYRIAVANFGRIVGNLTSNAISAVPNGGSVRIALRHAKSNLILTVVDSGPGMPDDFLPVAFDRFSRPDDARAKRDGGSGLGLAIVHAIVSRAHGEITLANGAGFTVTVSLPTIA</sequence>
<dbReference type="AlphaFoldDB" id="A0A5C8UVD9"/>
<keyword evidence="5" id="KW-0808">Transferase</keyword>
<evidence type="ECO:0000313" key="14">
    <source>
        <dbReference type="EMBL" id="TXN31982.1"/>
    </source>
</evidence>
<dbReference type="InterPro" id="IPR036097">
    <property type="entry name" value="HisK_dim/P_sf"/>
</dbReference>
<evidence type="ECO:0000259" key="13">
    <source>
        <dbReference type="PROSITE" id="PS50885"/>
    </source>
</evidence>
<proteinExistence type="predicted"/>
<evidence type="ECO:0000259" key="12">
    <source>
        <dbReference type="PROSITE" id="PS50109"/>
    </source>
</evidence>
<feature type="domain" description="Histidine kinase" evidence="12">
    <location>
        <begin position="234"/>
        <end position="451"/>
    </location>
</feature>
<dbReference type="SMART" id="SM00388">
    <property type="entry name" value="HisKA"/>
    <property type="match status" value="1"/>
</dbReference>
<dbReference type="SMART" id="SM00304">
    <property type="entry name" value="HAMP"/>
    <property type="match status" value="1"/>
</dbReference>
<dbReference type="InterPro" id="IPR005467">
    <property type="entry name" value="His_kinase_dom"/>
</dbReference>
<dbReference type="Pfam" id="PF00672">
    <property type="entry name" value="HAMP"/>
    <property type="match status" value="1"/>
</dbReference>
<reference evidence="14 15" key="1">
    <citation type="submission" date="2019-08" db="EMBL/GenBank/DDBJ databases">
        <title>Bacterial whole genome sequence for Glaciihabitans sp. CHu50b-6-2.</title>
        <authorList>
            <person name="Jin L."/>
        </authorList>
    </citation>
    <scope>NUCLEOTIDE SEQUENCE [LARGE SCALE GENOMIC DNA]</scope>
    <source>
        <strain evidence="14 15">CHu50b-6-2</strain>
    </source>
</reference>
<comment type="catalytic activity">
    <reaction evidence="1">
        <text>ATP + protein L-histidine = ADP + protein N-phospho-L-histidine.</text>
        <dbReference type="EC" id="2.7.13.3"/>
    </reaction>
</comment>
<keyword evidence="15" id="KW-1185">Reference proteome</keyword>
<evidence type="ECO:0000256" key="10">
    <source>
        <dbReference type="ARBA" id="ARBA00023136"/>
    </source>
</evidence>
<dbReference type="Pfam" id="PF00512">
    <property type="entry name" value="HisKA"/>
    <property type="match status" value="1"/>
</dbReference>
<dbReference type="Gene3D" id="6.10.340.10">
    <property type="match status" value="1"/>
</dbReference>
<dbReference type="PROSITE" id="PS50109">
    <property type="entry name" value="HIS_KIN"/>
    <property type="match status" value="1"/>
</dbReference>
<comment type="caution">
    <text evidence="14">The sequence shown here is derived from an EMBL/GenBank/DDBJ whole genome shotgun (WGS) entry which is preliminary data.</text>
</comment>
<keyword evidence="9" id="KW-0902">Two-component regulatory system</keyword>
<feature type="transmembrane region" description="Helical" evidence="11">
    <location>
        <begin position="152"/>
        <end position="176"/>
    </location>
</feature>
<dbReference type="GO" id="GO:0005886">
    <property type="term" value="C:plasma membrane"/>
    <property type="evidence" value="ECO:0007669"/>
    <property type="project" value="UniProtKB-SubCell"/>
</dbReference>
<accession>A0A5C8UVD9</accession>
<dbReference type="EMBL" id="VRMG01000004">
    <property type="protein sequence ID" value="TXN31982.1"/>
    <property type="molecule type" value="Genomic_DNA"/>
</dbReference>
<evidence type="ECO:0000256" key="8">
    <source>
        <dbReference type="ARBA" id="ARBA00022989"/>
    </source>
</evidence>
<evidence type="ECO:0000256" key="2">
    <source>
        <dbReference type="ARBA" id="ARBA00004236"/>
    </source>
</evidence>
<dbReference type="SMART" id="SM00387">
    <property type="entry name" value="HATPase_c"/>
    <property type="match status" value="1"/>
</dbReference>
<dbReference type="Pfam" id="PF02518">
    <property type="entry name" value="HATPase_c"/>
    <property type="match status" value="1"/>
</dbReference>
<evidence type="ECO:0000256" key="4">
    <source>
        <dbReference type="ARBA" id="ARBA00022553"/>
    </source>
</evidence>
<dbReference type="PANTHER" id="PTHR45436:SF5">
    <property type="entry name" value="SENSOR HISTIDINE KINASE TRCS"/>
    <property type="match status" value="1"/>
</dbReference>
<name>A0A5C8UVD9_9MICO</name>
<evidence type="ECO:0000256" key="7">
    <source>
        <dbReference type="ARBA" id="ARBA00022777"/>
    </source>
</evidence>
<dbReference type="InterPro" id="IPR003660">
    <property type="entry name" value="HAMP_dom"/>
</dbReference>
<organism evidence="14 15">
    <name type="scientific">Lacisediminihabitans profunda</name>
    <dbReference type="NCBI Taxonomy" id="2594790"/>
    <lineage>
        <taxon>Bacteria</taxon>
        <taxon>Bacillati</taxon>
        <taxon>Actinomycetota</taxon>
        <taxon>Actinomycetes</taxon>
        <taxon>Micrococcales</taxon>
        <taxon>Microbacteriaceae</taxon>
        <taxon>Lacisediminihabitans</taxon>
    </lineage>
</organism>
<dbReference type="Proteomes" id="UP000321379">
    <property type="component" value="Unassembled WGS sequence"/>
</dbReference>
<keyword evidence="7 14" id="KW-0418">Kinase</keyword>
<evidence type="ECO:0000256" key="1">
    <source>
        <dbReference type="ARBA" id="ARBA00000085"/>
    </source>
</evidence>
<evidence type="ECO:0000256" key="6">
    <source>
        <dbReference type="ARBA" id="ARBA00022692"/>
    </source>
</evidence>
<evidence type="ECO:0000256" key="9">
    <source>
        <dbReference type="ARBA" id="ARBA00023012"/>
    </source>
</evidence>
<evidence type="ECO:0000256" key="3">
    <source>
        <dbReference type="ARBA" id="ARBA00012438"/>
    </source>
</evidence>
<dbReference type="SUPFAM" id="SSF55874">
    <property type="entry name" value="ATPase domain of HSP90 chaperone/DNA topoisomerase II/histidine kinase"/>
    <property type="match status" value="1"/>
</dbReference>
<dbReference type="InterPro" id="IPR003661">
    <property type="entry name" value="HisK_dim/P_dom"/>
</dbReference>
<dbReference type="RefSeq" id="WP_147782231.1">
    <property type="nucleotide sequence ID" value="NZ_VRMG01000004.1"/>
</dbReference>
<dbReference type="InterPro" id="IPR036890">
    <property type="entry name" value="HATPase_C_sf"/>
</dbReference>
<dbReference type="GO" id="GO:0000155">
    <property type="term" value="F:phosphorelay sensor kinase activity"/>
    <property type="evidence" value="ECO:0007669"/>
    <property type="project" value="InterPro"/>
</dbReference>
<dbReference type="InterPro" id="IPR050428">
    <property type="entry name" value="TCS_sensor_his_kinase"/>
</dbReference>
<keyword evidence="4" id="KW-0597">Phosphoprotein</keyword>
<comment type="subcellular location">
    <subcellularLocation>
        <location evidence="2">Cell membrane</location>
    </subcellularLocation>
</comment>
<dbReference type="InterPro" id="IPR003594">
    <property type="entry name" value="HATPase_dom"/>
</dbReference>